<keyword evidence="1" id="KW-0472">Membrane</keyword>
<dbReference type="GO" id="GO:0000271">
    <property type="term" value="P:polysaccharide biosynthetic process"/>
    <property type="evidence" value="ECO:0007669"/>
    <property type="project" value="TreeGrafter"/>
</dbReference>
<evidence type="ECO:0000313" key="3">
    <source>
        <dbReference type="EMBL" id="HAT1682864.1"/>
    </source>
</evidence>
<organism evidence="3 4">
    <name type="scientific">Klebsiella oxytoca</name>
    <dbReference type="NCBI Taxonomy" id="571"/>
    <lineage>
        <taxon>Bacteria</taxon>
        <taxon>Pseudomonadati</taxon>
        <taxon>Pseudomonadota</taxon>
        <taxon>Gammaproteobacteria</taxon>
        <taxon>Enterobacterales</taxon>
        <taxon>Enterobacteriaceae</taxon>
        <taxon>Klebsiella/Raoultella group</taxon>
        <taxon>Klebsiella</taxon>
    </lineage>
</organism>
<dbReference type="Proteomes" id="UP000856143">
    <property type="component" value="Unassembled WGS sequence"/>
</dbReference>
<dbReference type="InterPro" id="IPR002656">
    <property type="entry name" value="Acyl_transf_3_dom"/>
</dbReference>
<feature type="transmembrane region" description="Helical" evidence="1">
    <location>
        <begin position="36"/>
        <end position="57"/>
    </location>
</feature>
<proteinExistence type="predicted"/>
<protein>
    <submittedName>
        <fullName evidence="3">Acyltransferase</fullName>
    </submittedName>
</protein>
<dbReference type="GO" id="GO:0016020">
    <property type="term" value="C:membrane"/>
    <property type="evidence" value="ECO:0007669"/>
    <property type="project" value="TreeGrafter"/>
</dbReference>
<dbReference type="InterPro" id="IPR050879">
    <property type="entry name" value="Acyltransferase_3"/>
</dbReference>
<dbReference type="PANTHER" id="PTHR23028:SF131">
    <property type="entry name" value="BLR2367 PROTEIN"/>
    <property type="match status" value="1"/>
</dbReference>
<gene>
    <name evidence="3" type="ORF">I8Y21_003571</name>
</gene>
<sequence>MISIQVLRGFAALLVVLVHSTLKAQSAGLGERVFEIGHSGVDLFFIISGFIMMMIGARENNFFLFMSKRITRVIPLYYIITTAALCIYLFNPSLINGNNGAISILHSYLLIPAQGKSFLLSVGWTLSYEMFFYIVFACIVFMKSSAKGIAACLILIALVVAGRYSSNVTVHNFMSIILFEFAIGIGCFYFYDYMSERLSEVQSAAVSTVFILIAIAWIGFQQDPIFTLFDNRVLELAIPMMFIFMAFCLCEFNFKKYKKAVPVRIMSYIGDASYSLYLTHLFALGIVSKTYAKLGVENYFVFVTTCVVVSVIGGILCYEVVEKRITAVLRNTIYRKPKKLNSGI</sequence>
<accession>A0AAN5REX3</accession>
<keyword evidence="1" id="KW-0812">Transmembrane</keyword>
<reference evidence="3" key="1">
    <citation type="journal article" date="2018" name="Genome Biol.">
        <title>SKESA: strategic k-mer extension for scrupulous assemblies.</title>
        <authorList>
            <person name="Souvorov A."/>
            <person name="Agarwala R."/>
            <person name="Lipman D.J."/>
        </authorList>
    </citation>
    <scope>NUCLEOTIDE SEQUENCE</scope>
    <source>
        <strain evidence="3">R404</strain>
    </source>
</reference>
<evidence type="ECO:0000259" key="2">
    <source>
        <dbReference type="Pfam" id="PF01757"/>
    </source>
</evidence>
<feature type="transmembrane region" description="Helical" evidence="1">
    <location>
        <begin position="69"/>
        <end position="90"/>
    </location>
</feature>
<dbReference type="GO" id="GO:0016747">
    <property type="term" value="F:acyltransferase activity, transferring groups other than amino-acyl groups"/>
    <property type="evidence" value="ECO:0007669"/>
    <property type="project" value="InterPro"/>
</dbReference>
<dbReference type="EMBL" id="DACSEO010000046">
    <property type="protein sequence ID" value="HAT1682864.1"/>
    <property type="molecule type" value="Genomic_DNA"/>
</dbReference>
<feature type="transmembrane region" description="Helical" evidence="1">
    <location>
        <begin position="299"/>
        <end position="321"/>
    </location>
</feature>
<feature type="transmembrane region" description="Helical" evidence="1">
    <location>
        <begin position="203"/>
        <end position="220"/>
    </location>
</feature>
<reference evidence="3" key="2">
    <citation type="submission" date="2020-11" db="EMBL/GenBank/DDBJ databases">
        <authorList>
            <consortium name="NCBI Pathogen Detection Project"/>
        </authorList>
    </citation>
    <scope>NUCLEOTIDE SEQUENCE</scope>
    <source>
        <strain evidence="3">R404</strain>
    </source>
</reference>
<feature type="transmembrane region" description="Helical" evidence="1">
    <location>
        <begin position="148"/>
        <end position="166"/>
    </location>
</feature>
<feature type="domain" description="Acyltransferase 3" evidence="2">
    <location>
        <begin position="3"/>
        <end position="318"/>
    </location>
</feature>
<evidence type="ECO:0000256" key="1">
    <source>
        <dbReference type="SAM" id="Phobius"/>
    </source>
</evidence>
<dbReference type="AlphaFoldDB" id="A0AAN5REX3"/>
<feature type="transmembrane region" description="Helical" evidence="1">
    <location>
        <begin position="232"/>
        <end position="254"/>
    </location>
</feature>
<keyword evidence="3" id="KW-0808">Transferase</keyword>
<comment type="caution">
    <text evidence="3">The sequence shown here is derived from an EMBL/GenBank/DDBJ whole genome shotgun (WGS) entry which is preliminary data.</text>
</comment>
<dbReference type="PANTHER" id="PTHR23028">
    <property type="entry name" value="ACETYLTRANSFERASE"/>
    <property type="match status" value="1"/>
</dbReference>
<evidence type="ECO:0000313" key="4">
    <source>
        <dbReference type="Proteomes" id="UP000856143"/>
    </source>
</evidence>
<feature type="transmembrane region" description="Helical" evidence="1">
    <location>
        <begin position="118"/>
        <end position="141"/>
    </location>
</feature>
<dbReference type="Pfam" id="PF01757">
    <property type="entry name" value="Acyl_transf_3"/>
    <property type="match status" value="1"/>
</dbReference>
<keyword evidence="3" id="KW-0012">Acyltransferase</keyword>
<feature type="transmembrane region" description="Helical" evidence="1">
    <location>
        <begin position="266"/>
        <end position="287"/>
    </location>
</feature>
<feature type="transmembrane region" description="Helical" evidence="1">
    <location>
        <begin position="172"/>
        <end position="191"/>
    </location>
</feature>
<keyword evidence="1" id="KW-1133">Transmembrane helix</keyword>
<name>A0AAN5REX3_KLEOX</name>